<evidence type="ECO:0000313" key="14">
    <source>
        <dbReference type="EMBL" id="MBS3063448.1"/>
    </source>
</evidence>
<organism evidence="14 15">
    <name type="scientific">Candidatus Iainarchaeum sp</name>
    <dbReference type="NCBI Taxonomy" id="3101447"/>
    <lineage>
        <taxon>Archaea</taxon>
        <taxon>Candidatus Iainarchaeota</taxon>
        <taxon>Candidatus Iainarchaeia</taxon>
        <taxon>Candidatus Iainarchaeales</taxon>
        <taxon>Candidatus Iainarchaeaceae</taxon>
        <taxon>Candidatus Iainarchaeum</taxon>
    </lineage>
</organism>
<dbReference type="Pfam" id="PF03447">
    <property type="entry name" value="NAD_binding_3"/>
    <property type="match status" value="1"/>
</dbReference>
<dbReference type="Gene3D" id="3.30.360.10">
    <property type="entry name" value="Dihydrodipicolinate Reductase, domain 2"/>
    <property type="match status" value="1"/>
</dbReference>
<evidence type="ECO:0000256" key="4">
    <source>
        <dbReference type="ARBA" id="ARBA00013213"/>
    </source>
</evidence>
<evidence type="ECO:0000256" key="5">
    <source>
        <dbReference type="ARBA" id="ARBA00013376"/>
    </source>
</evidence>
<feature type="active site" description="Proton donor" evidence="10">
    <location>
        <position position="205"/>
    </location>
</feature>
<dbReference type="GO" id="GO:0050661">
    <property type="term" value="F:NADP binding"/>
    <property type="evidence" value="ECO:0007669"/>
    <property type="project" value="InterPro"/>
</dbReference>
<dbReference type="InterPro" id="IPR036291">
    <property type="entry name" value="NAD(P)-bd_dom_sf"/>
</dbReference>
<evidence type="ECO:0000256" key="6">
    <source>
        <dbReference type="ARBA" id="ARBA00022605"/>
    </source>
</evidence>
<evidence type="ECO:0000256" key="7">
    <source>
        <dbReference type="ARBA" id="ARBA00022697"/>
    </source>
</evidence>
<reference evidence="14" key="1">
    <citation type="submission" date="2021-03" db="EMBL/GenBank/DDBJ databases">
        <authorList>
            <person name="Jaffe A."/>
        </authorList>
    </citation>
    <scope>NUCLEOTIDE SEQUENCE</scope>
    <source>
        <strain evidence="14">RIFCSPLOWO2_01_FULL_58_19</strain>
    </source>
</reference>
<dbReference type="Pfam" id="PF00742">
    <property type="entry name" value="Homoserine_dh"/>
    <property type="match status" value="1"/>
</dbReference>
<dbReference type="FunFam" id="3.30.360.10:FF:000005">
    <property type="entry name" value="Homoserine dehydrogenase"/>
    <property type="match status" value="1"/>
</dbReference>
<dbReference type="Proteomes" id="UP000678237">
    <property type="component" value="Unassembled WGS sequence"/>
</dbReference>
<dbReference type="SUPFAM" id="SSF55347">
    <property type="entry name" value="Glyceraldehyde-3-phosphate dehydrogenase-like, C-terminal domain"/>
    <property type="match status" value="1"/>
</dbReference>
<keyword evidence="8 14" id="KW-0560">Oxidoreductase</keyword>
<comment type="pathway">
    <text evidence="2">Amino-acid biosynthesis; L-methionine biosynthesis via de novo pathway; L-homoserine from L-aspartate: step 3/3.</text>
</comment>
<dbReference type="GO" id="GO:0004412">
    <property type="term" value="F:homoserine dehydrogenase activity"/>
    <property type="evidence" value="ECO:0007669"/>
    <property type="project" value="UniProtKB-EC"/>
</dbReference>
<dbReference type="InterPro" id="IPR022697">
    <property type="entry name" value="HDH_short"/>
</dbReference>
<dbReference type="PANTHER" id="PTHR43331">
    <property type="entry name" value="HOMOSERINE DEHYDROGENASE"/>
    <property type="match status" value="1"/>
</dbReference>
<dbReference type="EC" id="1.1.1.3" evidence="4"/>
<dbReference type="PROSITE" id="PS01042">
    <property type="entry name" value="HOMOSER_DHGENASE"/>
    <property type="match status" value="1"/>
</dbReference>
<evidence type="ECO:0000256" key="8">
    <source>
        <dbReference type="ARBA" id="ARBA00023002"/>
    </source>
</evidence>
<sequence>MQTTRLGLIGFGTVGTGVVRLLQKNAGLIRERTGMCLELKRIVDCHIDRERPVKVAKEILSTDVNEILEDPTIDVVIELIGGYSPAREYILQALRNGKHVVTANKALLARDGPEIFAEAEKARRRVFYEASVGGGIPILLALERGLVGNKIESIRGILNGTCNFILTKMEGGVLEYADALKLAQEKGFAEANPRLDVEGSDAMHKLVILSRLAFGGESDEMTVELKGITHVTQADVRAARAAGKKIKLVAEATTRKGEASLRVSPKELPLDDPLARVDDEMNAIVVKGDFAGELFFAGRGAGMDATASAVVADLVEAAKQLNRSRAE</sequence>
<protein>
    <recommendedName>
        <fullName evidence="5">Homoserine dehydrogenase</fullName>
        <ecNumber evidence="4">1.1.1.3</ecNumber>
    </recommendedName>
</protein>
<dbReference type="SUPFAM" id="SSF51735">
    <property type="entry name" value="NAD(P)-binding Rossmann-fold domains"/>
    <property type="match status" value="1"/>
</dbReference>
<evidence type="ECO:0000313" key="15">
    <source>
        <dbReference type="Proteomes" id="UP000678237"/>
    </source>
</evidence>
<dbReference type="EMBL" id="JAGVWE010000005">
    <property type="protein sequence ID" value="MBS3063448.1"/>
    <property type="molecule type" value="Genomic_DNA"/>
</dbReference>
<comment type="similarity">
    <text evidence="3">Belongs to the homoserine dehydrogenase family.</text>
</comment>
<reference evidence="14" key="2">
    <citation type="submission" date="2021-05" db="EMBL/GenBank/DDBJ databases">
        <title>Protein family content uncovers lineage relationships and bacterial pathway maintenance mechanisms in DPANN archaea.</title>
        <authorList>
            <person name="Castelle C.J."/>
            <person name="Meheust R."/>
            <person name="Jaffe A.L."/>
            <person name="Seitz K."/>
            <person name="Gong X."/>
            <person name="Baker B.J."/>
            <person name="Banfield J.F."/>
        </authorList>
    </citation>
    <scope>NUCLEOTIDE SEQUENCE</scope>
    <source>
        <strain evidence="14">RIFCSPLOWO2_01_FULL_58_19</strain>
    </source>
</reference>
<evidence type="ECO:0000256" key="3">
    <source>
        <dbReference type="ARBA" id="ARBA00006753"/>
    </source>
</evidence>
<dbReference type="GO" id="GO:0009086">
    <property type="term" value="P:methionine biosynthetic process"/>
    <property type="evidence" value="ECO:0007669"/>
    <property type="project" value="UniProtKB-KW"/>
</dbReference>
<comment type="pathway">
    <text evidence="1">Amino-acid biosynthesis; L-threonine biosynthesis; L-threonine from L-aspartate: step 3/5.</text>
</comment>
<feature type="binding site" evidence="11">
    <location>
        <begin position="10"/>
        <end position="15"/>
    </location>
    <ligand>
        <name>NADP(+)</name>
        <dbReference type="ChEBI" id="CHEBI:58349"/>
    </ligand>
</feature>
<dbReference type="InterPro" id="IPR001342">
    <property type="entry name" value="HDH_cat"/>
</dbReference>
<keyword evidence="7" id="KW-0791">Threonine biosynthesis</keyword>
<keyword evidence="6" id="KW-0028">Amino-acid biosynthesis</keyword>
<dbReference type="PANTHER" id="PTHR43331:SF1">
    <property type="entry name" value="HOMOSERINE DEHYDROGENASE"/>
    <property type="match status" value="1"/>
</dbReference>
<dbReference type="GO" id="GO:0009088">
    <property type="term" value="P:threonine biosynthetic process"/>
    <property type="evidence" value="ECO:0007669"/>
    <property type="project" value="UniProtKB-KW"/>
</dbReference>
<comment type="caution">
    <text evidence="14">The sequence shown here is derived from an EMBL/GenBank/DDBJ whole genome shotgun (WGS) entry which is preliminary data.</text>
</comment>
<evidence type="ECO:0000256" key="1">
    <source>
        <dbReference type="ARBA" id="ARBA00005056"/>
    </source>
</evidence>
<feature type="binding site" evidence="11">
    <location>
        <position position="105"/>
    </location>
    <ligand>
        <name>NADPH</name>
        <dbReference type="ChEBI" id="CHEBI:57783"/>
    </ligand>
</feature>
<dbReference type="Gene3D" id="3.40.50.720">
    <property type="entry name" value="NAD(P)-binding Rossmann-like Domain"/>
    <property type="match status" value="1"/>
</dbReference>
<keyword evidence="9" id="KW-0486">Methionine biosynthesis</keyword>
<feature type="domain" description="Aspartate/homoserine dehydrogenase NAD-binding" evidence="13">
    <location>
        <begin position="10"/>
        <end position="129"/>
    </location>
</feature>
<evidence type="ECO:0000256" key="9">
    <source>
        <dbReference type="ARBA" id="ARBA00023167"/>
    </source>
</evidence>
<dbReference type="PIRSF" id="PIRSF036497">
    <property type="entry name" value="HDH_short"/>
    <property type="match status" value="1"/>
</dbReference>
<dbReference type="AlphaFoldDB" id="A0A8T4L873"/>
<proteinExistence type="inferred from homology"/>
<dbReference type="InterPro" id="IPR005106">
    <property type="entry name" value="Asp/hSer_DH_NAD-bd"/>
</dbReference>
<evidence type="ECO:0000259" key="13">
    <source>
        <dbReference type="Pfam" id="PF03447"/>
    </source>
</evidence>
<feature type="binding site" evidence="11">
    <location>
        <position position="190"/>
    </location>
    <ligand>
        <name>L-homoserine</name>
        <dbReference type="ChEBI" id="CHEBI:57476"/>
    </ligand>
</feature>
<evidence type="ECO:0000256" key="11">
    <source>
        <dbReference type="PIRSR" id="PIRSR036497-2"/>
    </source>
</evidence>
<evidence type="ECO:0000259" key="12">
    <source>
        <dbReference type="Pfam" id="PF00742"/>
    </source>
</evidence>
<evidence type="ECO:0000256" key="10">
    <source>
        <dbReference type="PIRSR" id="PIRSR036497-1"/>
    </source>
</evidence>
<accession>A0A8T4L873</accession>
<dbReference type="InterPro" id="IPR019811">
    <property type="entry name" value="HDH_CS"/>
</dbReference>
<feature type="domain" description="Homoserine dehydrogenase catalytic" evidence="12">
    <location>
        <begin position="137"/>
        <end position="315"/>
    </location>
</feature>
<dbReference type="NCBIfam" id="NF004976">
    <property type="entry name" value="PRK06349.1"/>
    <property type="match status" value="1"/>
</dbReference>
<evidence type="ECO:0000256" key="2">
    <source>
        <dbReference type="ARBA" id="ARBA00005062"/>
    </source>
</evidence>
<gene>
    <name evidence="14" type="ORF">J4203_06265</name>
</gene>
<name>A0A8T4L873_9ARCH</name>
<keyword evidence="11" id="KW-0521">NADP</keyword>